<organism evidence="10 11">
    <name type="scientific">Hyphomicrobium denitrificans 1NES1</name>
    <dbReference type="NCBI Taxonomy" id="670307"/>
    <lineage>
        <taxon>Bacteria</taxon>
        <taxon>Pseudomonadati</taxon>
        <taxon>Pseudomonadota</taxon>
        <taxon>Alphaproteobacteria</taxon>
        <taxon>Hyphomicrobiales</taxon>
        <taxon>Hyphomicrobiaceae</taxon>
        <taxon>Hyphomicrobium</taxon>
    </lineage>
</organism>
<dbReference type="EMBL" id="CP005587">
    <property type="protein sequence ID" value="AGK59354.1"/>
    <property type="molecule type" value="Genomic_DNA"/>
</dbReference>
<evidence type="ECO:0000256" key="5">
    <source>
        <dbReference type="ARBA" id="ARBA00022679"/>
    </source>
</evidence>
<feature type="transmembrane region" description="Helical" evidence="9">
    <location>
        <begin position="307"/>
        <end position="329"/>
    </location>
</feature>
<dbReference type="GO" id="GO:0006679">
    <property type="term" value="P:glucosylceramide biosynthetic process"/>
    <property type="evidence" value="ECO:0007669"/>
    <property type="project" value="TreeGrafter"/>
</dbReference>
<dbReference type="eggNOG" id="COG1215">
    <property type="taxonomic scope" value="Bacteria"/>
</dbReference>
<evidence type="ECO:0000256" key="3">
    <source>
        <dbReference type="ARBA" id="ARBA00004991"/>
    </source>
</evidence>
<sequence length="390" mass="42573">MAGLATAALIFCALATAIHLITIALAFSRVLSRKRPSESKSVPVSIIRPVCGIDHFDILTLRSTFELQSDSYEIIFCAAREGDPAVPLVRKLIAENSQIPAKLLIGDDRPTSNPKLNNIVKGWEAARYPWIVLADNNVLMPPDYLDDLFASFGSGVGLVCSPPVGSHPIGFRAELECAFLNTYQARWQSAADAVGFGFAQGKSMLWRRDILDAVGGIEALGREIAEDAAATKIVRARGLNVRLVDRPFEQPLGLRKLRQVWDRQVRWARLRRATFQIFYVPEVFAGSFFPILAGVASAASFDVDPSIALFALAGIWFGAEAVLALAAGWHLSMLSPLSWIARDLLLPVLWLEGWSGDTFVWRGNDMSVAKGQEIPQASSCHALVTTGDVN</sequence>
<proteinExistence type="predicted"/>
<evidence type="ECO:0000256" key="6">
    <source>
        <dbReference type="ARBA" id="ARBA00022692"/>
    </source>
</evidence>
<dbReference type="CDD" id="cd02520">
    <property type="entry name" value="Glucosylceramide_synthase"/>
    <property type="match status" value="1"/>
</dbReference>
<evidence type="ECO:0000256" key="1">
    <source>
        <dbReference type="ARBA" id="ARBA00004141"/>
    </source>
</evidence>
<evidence type="ECO:0000313" key="10">
    <source>
        <dbReference type="EMBL" id="AGK59354.1"/>
    </source>
</evidence>
<evidence type="ECO:0000313" key="11">
    <source>
        <dbReference type="Proteomes" id="UP000005952"/>
    </source>
</evidence>
<reference evidence="10 11" key="1">
    <citation type="journal article" date="2013" name="Genome Announc.">
        <title>Genome sequences for three denitrifying bacterial strains isolated from a uranium- and nitrate-contaminated subsurface environment.</title>
        <authorList>
            <person name="Venkatramanan R."/>
            <person name="Prakash O."/>
            <person name="Woyke T."/>
            <person name="Chain P."/>
            <person name="Goodwin L.A."/>
            <person name="Watson D."/>
            <person name="Brooks S."/>
            <person name="Kostka J.E."/>
            <person name="Green S.J."/>
        </authorList>
    </citation>
    <scope>NUCLEOTIDE SEQUENCE [LARGE SCALE GENOMIC DNA]</scope>
    <source>
        <strain evidence="10 11">1NES1</strain>
    </source>
</reference>
<comment type="pathway">
    <text evidence="3">Sphingolipid metabolism.</text>
</comment>
<dbReference type="Gene3D" id="3.90.550.10">
    <property type="entry name" value="Spore Coat Polysaccharide Biosynthesis Protein SpsA, Chain A"/>
    <property type="match status" value="1"/>
</dbReference>
<feature type="transmembrane region" description="Helical" evidence="9">
    <location>
        <begin position="277"/>
        <end position="301"/>
    </location>
</feature>
<dbReference type="STRING" id="670307.HYPDE_38423"/>
<keyword evidence="5 10" id="KW-0808">Transferase</keyword>
<protein>
    <submittedName>
        <fullName evidence="10">Ceramide glucosyltransferase</fullName>
    </submittedName>
</protein>
<dbReference type="InterPro" id="IPR025993">
    <property type="entry name" value="Ceramide_glucosylTrfase"/>
</dbReference>
<keyword evidence="11" id="KW-1185">Reference proteome</keyword>
<dbReference type="OrthoDB" id="9814255at2"/>
<evidence type="ECO:0000256" key="9">
    <source>
        <dbReference type="SAM" id="Phobius"/>
    </source>
</evidence>
<dbReference type="Pfam" id="PF13506">
    <property type="entry name" value="Glyco_transf_21"/>
    <property type="match status" value="1"/>
</dbReference>
<evidence type="ECO:0000256" key="4">
    <source>
        <dbReference type="ARBA" id="ARBA00022676"/>
    </source>
</evidence>
<keyword evidence="4" id="KW-0328">Glycosyltransferase</keyword>
<keyword evidence="6 9" id="KW-0812">Transmembrane</keyword>
<comment type="subcellular location">
    <subcellularLocation>
        <location evidence="1">Membrane</location>
        <topology evidence="1">Multi-pass membrane protein</topology>
    </subcellularLocation>
</comment>
<evidence type="ECO:0000256" key="7">
    <source>
        <dbReference type="ARBA" id="ARBA00022989"/>
    </source>
</evidence>
<dbReference type="Proteomes" id="UP000005952">
    <property type="component" value="Chromosome"/>
</dbReference>
<dbReference type="PANTHER" id="PTHR12726:SF0">
    <property type="entry name" value="CERAMIDE GLUCOSYLTRANSFERASE"/>
    <property type="match status" value="1"/>
</dbReference>
<comment type="pathway">
    <text evidence="2">Lipid metabolism; sphingolipid metabolism.</text>
</comment>
<name>N0B6W0_9HYPH</name>
<keyword evidence="8 9" id="KW-0472">Membrane</keyword>
<dbReference type="GO" id="GO:0008120">
    <property type="term" value="F:ceramide glucosyltransferase activity"/>
    <property type="evidence" value="ECO:0007669"/>
    <property type="project" value="TreeGrafter"/>
</dbReference>
<evidence type="ECO:0000256" key="8">
    <source>
        <dbReference type="ARBA" id="ARBA00023136"/>
    </source>
</evidence>
<keyword evidence="7 9" id="KW-1133">Transmembrane helix</keyword>
<dbReference type="AlphaFoldDB" id="N0B6W0"/>
<feature type="transmembrane region" description="Helical" evidence="9">
    <location>
        <begin position="6"/>
        <end position="27"/>
    </location>
</feature>
<dbReference type="PANTHER" id="PTHR12726">
    <property type="entry name" value="CERAMIDE GLUCOSYLTRANSFERASE"/>
    <property type="match status" value="1"/>
</dbReference>
<gene>
    <name evidence="10" type="ORF">HYPDE_38423</name>
</gene>
<dbReference type="KEGG" id="hdt:HYPDE_38423"/>
<dbReference type="InterPro" id="IPR029044">
    <property type="entry name" value="Nucleotide-diphossugar_trans"/>
</dbReference>
<dbReference type="SUPFAM" id="SSF53448">
    <property type="entry name" value="Nucleotide-diphospho-sugar transferases"/>
    <property type="match status" value="1"/>
</dbReference>
<dbReference type="GO" id="GO:0016020">
    <property type="term" value="C:membrane"/>
    <property type="evidence" value="ECO:0007669"/>
    <property type="project" value="UniProtKB-SubCell"/>
</dbReference>
<evidence type="ECO:0000256" key="2">
    <source>
        <dbReference type="ARBA" id="ARBA00004760"/>
    </source>
</evidence>
<accession>N0B6W0</accession>
<dbReference type="RefSeq" id="WP_015599369.1">
    <property type="nucleotide sequence ID" value="NC_021172.1"/>
</dbReference>
<dbReference type="HOGENOM" id="CLU_030898_2_1_5"/>